<feature type="compositionally biased region" description="Basic and acidic residues" evidence="1">
    <location>
        <begin position="57"/>
        <end position="71"/>
    </location>
</feature>
<dbReference type="AlphaFoldDB" id="A0A4D6KTM2"/>
<accession>A0A4D6KTM2</accession>
<feature type="region of interest" description="Disordered" evidence="1">
    <location>
        <begin position="52"/>
        <end position="79"/>
    </location>
</feature>
<protein>
    <submittedName>
        <fullName evidence="2">Uncharacterized protein</fullName>
    </submittedName>
</protein>
<gene>
    <name evidence="2" type="ORF">DEO72_LG1g2165</name>
</gene>
<sequence length="79" mass="8827">MGLGVETNLYVDLREQWRKSDNLAQASGARLSESIRKPSLVLRELSLSRHAPVLSERPSRSGEEVSPKRENVTAPLFPL</sequence>
<dbReference type="EMBL" id="CP039345">
    <property type="protein sequence ID" value="QCD78529.1"/>
    <property type="molecule type" value="Genomic_DNA"/>
</dbReference>
<reference evidence="2 3" key="1">
    <citation type="submission" date="2019-04" db="EMBL/GenBank/DDBJ databases">
        <title>An improved genome assembly and genetic linkage map for asparagus bean, Vigna unguiculata ssp. sesquipedialis.</title>
        <authorList>
            <person name="Xia Q."/>
            <person name="Zhang R."/>
            <person name="Dong Y."/>
        </authorList>
    </citation>
    <scope>NUCLEOTIDE SEQUENCE [LARGE SCALE GENOMIC DNA]</scope>
    <source>
        <tissue evidence="2">Leaf</tissue>
    </source>
</reference>
<name>A0A4D6KTM2_VIGUN</name>
<organism evidence="2 3">
    <name type="scientific">Vigna unguiculata</name>
    <name type="common">Cowpea</name>
    <dbReference type="NCBI Taxonomy" id="3917"/>
    <lineage>
        <taxon>Eukaryota</taxon>
        <taxon>Viridiplantae</taxon>
        <taxon>Streptophyta</taxon>
        <taxon>Embryophyta</taxon>
        <taxon>Tracheophyta</taxon>
        <taxon>Spermatophyta</taxon>
        <taxon>Magnoliopsida</taxon>
        <taxon>eudicotyledons</taxon>
        <taxon>Gunneridae</taxon>
        <taxon>Pentapetalae</taxon>
        <taxon>rosids</taxon>
        <taxon>fabids</taxon>
        <taxon>Fabales</taxon>
        <taxon>Fabaceae</taxon>
        <taxon>Papilionoideae</taxon>
        <taxon>50 kb inversion clade</taxon>
        <taxon>NPAAA clade</taxon>
        <taxon>indigoferoid/millettioid clade</taxon>
        <taxon>Phaseoleae</taxon>
        <taxon>Vigna</taxon>
    </lineage>
</organism>
<dbReference type="Proteomes" id="UP000501690">
    <property type="component" value="Linkage Group LG1"/>
</dbReference>
<evidence type="ECO:0000313" key="2">
    <source>
        <dbReference type="EMBL" id="QCD78529.1"/>
    </source>
</evidence>
<keyword evidence="3" id="KW-1185">Reference proteome</keyword>
<proteinExistence type="predicted"/>
<evidence type="ECO:0000313" key="3">
    <source>
        <dbReference type="Proteomes" id="UP000501690"/>
    </source>
</evidence>
<evidence type="ECO:0000256" key="1">
    <source>
        <dbReference type="SAM" id="MobiDB-lite"/>
    </source>
</evidence>